<name>A0A5J5ETD7_9PEZI</name>
<dbReference type="InParanoid" id="A0A5J5ETD7"/>
<organism evidence="3 4">
    <name type="scientific">Sphaerosporella brunnea</name>
    <dbReference type="NCBI Taxonomy" id="1250544"/>
    <lineage>
        <taxon>Eukaryota</taxon>
        <taxon>Fungi</taxon>
        <taxon>Dikarya</taxon>
        <taxon>Ascomycota</taxon>
        <taxon>Pezizomycotina</taxon>
        <taxon>Pezizomycetes</taxon>
        <taxon>Pezizales</taxon>
        <taxon>Pyronemataceae</taxon>
        <taxon>Sphaerosporella</taxon>
    </lineage>
</organism>
<keyword evidence="4" id="KW-1185">Reference proteome</keyword>
<protein>
    <submittedName>
        <fullName evidence="3">Uncharacterized protein</fullName>
    </submittedName>
</protein>
<dbReference type="EMBL" id="VXIS01000131">
    <property type="protein sequence ID" value="KAA8902555.1"/>
    <property type="molecule type" value="Genomic_DNA"/>
</dbReference>
<feature type="compositionally biased region" description="Low complexity" evidence="2">
    <location>
        <begin position="67"/>
        <end position="78"/>
    </location>
</feature>
<evidence type="ECO:0000256" key="2">
    <source>
        <dbReference type="SAM" id="MobiDB-lite"/>
    </source>
</evidence>
<feature type="region of interest" description="Disordered" evidence="2">
    <location>
        <begin position="136"/>
        <end position="214"/>
    </location>
</feature>
<dbReference type="Proteomes" id="UP000326924">
    <property type="component" value="Unassembled WGS sequence"/>
</dbReference>
<keyword evidence="1" id="KW-0175">Coiled coil</keyword>
<accession>A0A5J5ETD7</accession>
<evidence type="ECO:0000313" key="4">
    <source>
        <dbReference type="Proteomes" id="UP000326924"/>
    </source>
</evidence>
<sequence length="285" mass="32038">MTPGSWRDGDAMGMEDFNCSPMVMRPRPPTSPEAATPDASPFDIPSPPANWRHDETIQSPQMGDFNISPIRSYSSPSPKDAAIDSSPMEFNFDAPLCRVVSSFASSRFAPGTPHSFASSLLARGFPAYLESYACSAPRRDEAEDKEQEQGEGEGEEKEVEEQELENGTDEEYGYSSGVSSPPTSDVEELAARPPPLKRDTSAEAEAEEVPDFEHAQRAAFYARLQRWMAEEARRKAVVMKQREQERIEREEFEEELRKVTEAYAQRLSQMRREREEAENAAQGER</sequence>
<reference evidence="3 4" key="1">
    <citation type="submission" date="2019-09" db="EMBL/GenBank/DDBJ databases">
        <title>Draft genome of the ectomycorrhizal ascomycete Sphaerosporella brunnea.</title>
        <authorList>
            <consortium name="DOE Joint Genome Institute"/>
            <person name="Benucci G.M."/>
            <person name="Marozzi G."/>
            <person name="Antonielli L."/>
            <person name="Sanchez S."/>
            <person name="Marco P."/>
            <person name="Wang X."/>
            <person name="Falini L.B."/>
            <person name="Barry K."/>
            <person name="Haridas S."/>
            <person name="Lipzen A."/>
            <person name="Labutti K."/>
            <person name="Grigoriev I.V."/>
            <person name="Murat C."/>
            <person name="Martin F."/>
            <person name="Albertini E."/>
            <person name="Donnini D."/>
            <person name="Bonito G."/>
        </authorList>
    </citation>
    <scope>NUCLEOTIDE SEQUENCE [LARGE SCALE GENOMIC DNA]</scope>
    <source>
        <strain evidence="3 4">Sb_GMNB300</strain>
    </source>
</reference>
<evidence type="ECO:0000256" key="1">
    <source>
        <dbReference type="SAM" id="Coils"/>
    </source>
</evidence>
<evidence type="ECO:0000313" key="3">
    <source>
        <dbReference type="EMBL" id="KAA8902555.1"/>
    </source>
</evidence>
<proteinExistence type="predicted"/>
<gene>
    <name evidence="3" type="ORF">FN846DRAFT_908529</name>
</gene>
<feature type="coiled-coil region" evidence="1">
    <location>
        <begin position="235"/>
        <end position="280"/>
    </location>
</feature>
<feature type="region of interest" description="Disordered" evidence="2">
    <location>
        <begin position="1"/>
        <end position="87"/>
    </location>
</feature>
<feature type="compositionally biased region" description="Acidic residues" evidence="2">
    <location>
        <begin position="143"/>
        <end position="172"/>
    </location>
</feature>
<comment type="caution">
    <text evidence="3">The sequence shown here is derived from an EMBL/GenBank/DDBJ whole genome shotgun (WGS) entry which is preliminary data.</text>
</comment>
<dbReference type="AlphaFoldDB" id="A0A5J5ETD7"/>